<feature type="region of interest" description="Disordered" evidence="24">
    <location>
        <begin position="195"/>
        <end position="225"/>
    </location>
</feature>
<keyword evidence="14" id="KW-0378">Hydrolase</keyword>
<protein>
    <recommendedName>
        <fullName evidence="5">RNA helicase</fullName>
        <ecNumber evidence="5">3.6.4.13</ecNumber>
    </recommendedName>
</protein>
<evidence type="ECO:0000313" key="30">
    <source>
        <dbReference type="Proteomes" id="UP001501940"/>
    </source>
</evidence>
<dbReference type="Gene3D" id="1.20.1320.30">
    <property type="match status" value="1"/>
</dbReference>
<comment type="catalytic activity">
    <reaction evidence="23">
        <text>ATP + H2O = ADP + phosphate + H(+)</text>
        <dbReference type="Rhea" id="RHEA:13065"/>
        <dbReference type="ChEBI" id="CHEBI:15377"/>
        <dbReference type="ChEBI" id="CHEBI:15378"/>
        <dbReference type="ChEBI" id="CHEBI:30616"/>
        <dbReference type="ChEBI" id="CHEBI:43474"/>
        <dbReference type="ChEBI" id="CHEBI:456216"/>
        <dbReference type="EC" id="3.6.4.13"/>
    </reaction>
    <physiologicalReaction direction="left-to-right" evidence="23">
        <dbReference type="Rhea" id="RHEA:13066"/>
    </physiologicalReaction>
</comment>
<dbReference type="InterPro" id="IPR001375">
    <property type="entry name" value="Peptidase_S9_cat"/>
</dbReference>
<dbReference type="PROSITE" id="PS50209">
    <property type="entry name" value="CARD"/>
    <property type="match status" value="1"/>
</dbReference>
<dbReference type="InterPro" id="IPR038557">
    <property type="entry name" value="RLR_C_sf"/>
</dbReference>
<dbReference type="Gene3D" id="3.40.50.1820">
    <property type="entry name" value="alpha/beta hydrolase"/>
    <property type="match status" value="1"/>
</dbReference>
<dbReference type="PROSITE" id="PS00708">
    <property type="entry name" value="PRO_ENDOPEP_SER"/>
    <property type="match status" value="1"/>
</dbReference>
<keyword evidence="13" id="KW-0547">Nucleotide-binding</keyword>
<dbReference type="Gene3D" id="2.170.150.30">
    <property type="entry name" value="RIG-I-like receptor, C-terminal regulatory domain"/>
    <property type="match status" value="1"/>
</dbReference>
<keyword evidence="20" id="KW-0694">RNA-binding</keyword>
<dbReference type="InterPro" id="IPR011029">
    <property type="entry name" value="DEATH-like_dom_sf"/>
</dbReference>
<keyword evidence="8" id="KW-0597">Phosphoprotein</keyword>
<keyword evidence="22" id="KW-0325">Glycoprotein</keyword>
<evidence type="ECO:0000256" key="9">
    <source>
        <dbReference type="ARBA" id="ARBA00022588"/>
    </source>
</evidence>
<feature type="domain" description="CARD" evidence="25">
    <location>
        <begin position="98"/>
        <end position="197"/>
    </location>
</feature>
<keyword evidence="21" id="KW-0051">Antiviral defense</keyword>
<dbReference type="InterPro" id="IPR027417">
    <property type="entry name" value="P-loop_NTPase"/>
</dbReference>
<evidence type="ECO:0000256" key="16">
    <source>
        <dbReference type="ARBA" id="ARBA00022833"/>
    </source>
</evidence>
<dbReference type="Gene3D" id="2.140.10.30">
    <property type="entry name" value="Dipeptidylpeptidase IV, N-terminal domain"/>
    <property type="match status" value="1"/>
</dbReference>
<evidence type="ECO:0000256" key="13">
    <source>
        <dbReference type="ARBA" id="ARBA00022741"/>
    </source>
</evidence>
<keyword evidence="12" id="KW-0677">Repeat</keyword>
<dbReference type="Gene3D" id="1.10.533.10">
    <property type="entry name" value="Death Domain, Fas"/>
    <property type="match status" value="2"/>
</dbReference>
<evidence type="ECO:0000256" key="6">
    <source>
        <dbReference type="ARBA" id="ARBA00022490"/>
    </source>
</evidence>
<dbReference type="SUPFAM" id="SSF47986">
    <property type="entry name" value="DEATH domain"/>
    <property type="match status" value="1"/>
</dbReference>
<dbReference type="Pfam" id="PF16739">
    <property type="entry name" value="CARD_2"/>
    <property type="match status" value="2"/>
</dbReference>
<keyword evidence="30" id="KW-1185">Reference proteome</keyword>
<evidence type="ECO:0000259" key="26">
    <source>
        <dbReference type="PROSITE" id="PS51192"/>
    </source>
</evidence>
<dbReference type="SUPFAM" id="SSF82171">
    <property type="entry name" value="DPP6 N-terminal domain-like"/>
    <property type="match status" value="1"/>
</dbReference>
<dbReference type="AlphaFoldDB" id="A0A3Q1CFC8"/>
<reference evidence="29" key="2">
    <citation type="submission" date="2025-08" db="UniProtKB">
        <authorList>
            <consortium name="Ensembl"/>
        </authorList>
    </citation>
    <scope>IDENTIFICATION</scope>
</reference>
<evidence type="ECO:0000256" key="12">
    <source>
        <dbReference type="ARBA" id="ARBA00022737"/>
    </source>
</evidence>
<dbReference type="Ensembl" id="ENSAOCT00000017461.2">
    <property type="protein sequence ID" value="ENSAOCP00000026412.2"/>
    <property type="gene ID" value="ENSAOCG00000014773.2"/>
</dbReference>
<evidence type="ECO:0000256" key="7">
    <source>
        <dbReference type="ARBA" id="ARBA00022499"/>
    </source>
</evidence>
<dbReference type="InterPro" id="IPR031964">
    <property type="entry name" value="CARD_dom"/>
</dbReference>
<evidence type="ECO:0000259" key="28">
    <source>
        <dbReference type="PROSITE" id="PS51789"/>
    </source>
</evidence>
<keyword evidence="19" id="KW-0391">Immunity</keyword>
<dbReference type="InterPro" id="IPR002471">
    <property type="entry name" value="Pept_S9_AS"/>
</dbReference>
<evidence type="ECO:0000256" key="22">
    <source>
        <dbReference type="ARBA" id="ARBA00023180"/>
    </source>
</evidence>
<dbReference type="InterPro" id="IPR050278">
    <property type="entry name" value="Serine_Prot_S9B/DPPIV"/>
</dbReference>
<dbReference type="InterPro" id="IPR006935">
    <property type="entry name" value="Helicase/UvrB_N"/>
</dbReference>
<evidence type="ECO:0000256" key="15">
    <source>
        <dbReference type="ARBA" id="ARBA00022806"/>
    </source>
</evidence>
<dbReference type="FunFam" id="3.40.50.1820:FF:000003">
    <property type="entry name" value="Dipeptidyl peptidase 4"/>
    <property type="match status" value="1"/>
</dbReference>
<dbReference type="Pfam" id="PF00326">
    <property type="entry name" value="Peptidase_S9"/>
    <property type="match status" value="1"/>
</dbReference>
<dbReference type="InterPro" id="IPR041204">
    <property type="entry name" value="RIG-I-like_C"/>
</dbReference>
<dbReference type="PROSITE" id="PS51194">
    <property type="entry name" value="HELICASE_CTER"/>
    <property type="match status" value="1"/>
</dbReference>
<dbReference type="GeneTree" id="ENSGT00940000165362"/>
<evidence type="ECO:0000256" key="10">
    <source>
        <dbReference type="ARBA" id="ARBA00022670"/>
    </source>
</evidence>
<evidence type="ECO:0000259" key="27">
    <source>
        <dbReference type="PROSITE" id="PS51194"/>
    </source>
</evidence>
<dbReference type="SUPFAM" id="SSF52540">
    <property type="entry name" value="P-loop containing nucleoside triphosphate hydrolases"/>
    <property type="match status" value="1"/>
</dbReference>
<dbReference type="GO" id="GO:0006508">
    <property type="term" value="P:proteolysis"/>
    <property type="evidence" value="ECO:0007669"/>
    <property type="project" value="UniProtKB-KW"/>
</dbReference>
<keyword evidence="10" id="KW-0645">Protease</keyword>
<evidence type="ECO:0000256" key="24">
    <source>
        <dbReference type="SAM" id="MobiDB-lite"/>
    </source>
</evidence>
<reference evidence="29" key="3">
    <citation type="submission" date="2025-09" db="UniProtKB">
        <authorList>
            <consortium name="Ensembl"/>
        </authorList>
    </citation>
    <scope>IDENTIFICATION</scope>
</reference>
<dbReference type="InterPro" id="IPR001650">
    <property type="entry name" value="Helicase_C-like"/>
</dbReference>
<dbReference type="InterPro" id="IPR029058">
    <property type="entry name" value="AB_hydrolase_fold"/>
</dbReference>
<dbReference type="GO" id="GO:0005737">
    <property type="term" value="C:cytoplasm"/>
    <property type="evidence" value="ECO:0007669"/>
    <property type="project" value="UniProtKB-SubCell"/>
</dbReference>
<keyword evidence="17" id="KW-0067">ATP-binding</keyword>
<dbReference type="SMART" id="SM00487">
    <property type="entry name" value="DEXDc"/>
    <property type="match status" value="1"/>
</dbReference>
<evidence type="ECO:0000256" key="17">
    <source>
        <dbReference type="ARBA" id="ARBA00022840"/>
    </source>
</evidence>
<dbReference type="Gene3D" id="3.40.50.300">
    <property type="entry name" value="P-loop containing nucleotide triphosphate hydrolases"/>
    <property type="match status" value="2"/>
</dbReference>
<dbReference type="Pfam" id="PF00930">
    <property type="entry name" value="DPPIV_N"/>
    <property type="match status" value="1"/>
</dbReference>
<organism evidence="29 30">
    <name type="scientific">Amphiprion ocellaris</name>
    <name type="common">Clown anemonefish</name>
    <dbReference type="NCBI Taxonomy" id="80972"/>
    <lineage>
        <taxon>Eukaryota</taxon>
        <taxon>Metazoa</taxon>
        <taxon>Chordata</taxon>
        <taxon>Craniata</taxon>
        <taxon>Vertebrata</taxon>
        <taxon>Euteleostomi</taxon>
        <taxon>Actinopterygii</taxon>
        <taxon>Neopterygii</taxon>
        <taxon>Teleostei</taxon>
        <taxon>Neoteleostei</taxon>
        <taxon>Acanthomorphata</taxon>
        <taxon>Ovalentaria</taxon>
        <taxon>Pomacentridae</taxon>
        <taxon>Amphiprion</taxon>
    </lineage>
</organism>
<proteinExistence type="inferred from homology"/>
<dbReference type="GO" id="GO:0005524">
    <property type="term" value="F:ATP binding"/>
    <property type="evidence" value="ECO:0007669"/>
    <property type="project" value="UniProtKB-KW"/>
</dbReference>
<keyword evidence="16" id="KW-0862">Zinc</keyword>
<comment type="similarity">
    <text evidence="4">Belongs to the helicase family. RLR subfamily.</text>
</comment>
<dbReference type="GO" id="GO:0051607">
    <property type="term" value="P:defense response to virus"/>
    <property type="evidence" value="ECO:0007669"/>
    <property type="project" value="UniProtKB-KW"/>
</dbReference>
<evidence type="ECO:0000256" key="20">
    <source>
        <dbReference type="ARBA" id="ARBA00022884"/>
    </source>
</evidence>
<dbReference type="STRING" id="80972.ENSAOCP00000026412"/>
<dbReference type="SUPFAM" id="SSF53474">
    <property type="entry name" value="alpha/beta-Hydrolases"/>
    <property type="match status" value="1"/>
</dbReference>
<accession>A0A3Q1CFC8</accession>
<dbReference type="InterPro" id="IPR040522">
    <property type="entry name" value="DPPIV_rep"/>
</dbReference>
<evidence type="ECO:0000256" key="1">
    <source>
        <dbReference type="ARBA" id="ARBA00004341"/>
    </source>
</evidence>
<dbReference type="Pfam" id="PF04851">
    <property type="entry name" value="ResIII"/>
    <property type="match status" value="1"/>
</dbReference>
<evidence type="ECO:0000256" key="21">
    <source>
        <dbReference type="ARBA" id="ARBA00023118"/>
    </source>
</evidence>
<dbReference type="Proteomes" id="UP001501940">
    <property type="component" value="Chromosome 11"/>
</dbReference>
<dbReference type="Pfam" id="PF11648">
    <property type="entry name" value="RIG-I_C-RD"/>
    <property type="match status" value="1"/>
</dbReference>
<feature type="domain" description="Helicase C-terminal" evidence="27">
    <location>
        <begin position="641"/>
        <end position="809"/>
    </location>
</feature>
<evidence type="ECO:0000256" key="3">
    <source>
        <dbReference type="ARBA" id="ARBA00004496"/>
    </source>
</evidence>
<feature type="compositionally biased region" description="Basic and acidic residues" evidence="24">
    <location>
        <begin position="205"/>
        <end position="223"/>
    </location>
</feature>
<keyword evidence="11" id="KW-0479">Metal-binding</keyword>
<evidence type="ECO:0000256" key="11">
    <source>
        <dbReference type="ARBA" id="ARBA00022723"/>
    </source>
</evidence>
<reference evidence="29 30" key="1">
    <citation type="submission" date="2022-01" db="EMBL/GenBank/DDBJ databases">
        <title>A chromosome-scale genome assembly of the false clownfish, Amphiprion ocellaris.</title>
        <authorList>
            <person name="Ryu T."/>
        </authorList>
    </citation>
    <scope>NUCLEOTIDE SEQUENCE [LARGE SCALE GENOMIC DNA]</scope>
</reference>
<evidence type="ECO:0000259" key="25">
    <source>
        <dbReference type="PROSITE" id="PS50209"/>
    </source>
</evidence>
<keyword evidence="18" id="KW-0832">Ubl conjugation</keyword>
<evidence type="ECO:0000256" key="23">
    <source>
        <dbReference type="ARBA" id="ARBA00049390"/>
    </source>
</evidence>
<dbReference type="OMA" id="DSWDHLT"/>
<dbReference type="Pfam" id="PF18119">
    <property type="entry name" value="RIG-I_C"/>
    <property type="match status" value="1"/>
</dbReference>
<feature type="domain" description="Helicase ATP-binding" evidence="26">
    <location>
        <begin position="283"/>
        <end position="476"/>
    </location>
</feature>
<dbReference type="PROSITE" id="PS51192">
    <property type="entry name" value="HELICASE_ATP_BIND_1"/>
    <property type="match status" value="1"/>
</dbReference>
<gene>
    <name evidence="29" type="primary">IFIH1</name>
</gene>
<dbReference type="GO" id="GO:0045087">
    <property type="term" value="P:innate immune response"/>
    <property type="evidence" value="ECO:0007669"/>
    <property type="project" value="UniProtKB-KW"/>
</dbReference>
<evidence type="ECO:0000256" key="2">
    <source>
        <dbReference type="ARBA" id="ARBA00004485"/>
    </source>
</evidence>
<dbReference type="PANTHER" id="PTHR11731">
    <property type="entry name" value="PROTEASE FAMILY S9B,C DIPEPTIDYL-PEPTIDASE IV-RELATED"/>
    <property type="match status" value="1"/>
</dbReference>
<comment type="subcellular location">
    <subcellularLocation>
        <location evidence="1">Cell projection</location>
        <location evidence="1">Invadopodium membrane</location>
        <topology evidence="1">Single-pass type II membrane protein</topology>
    </subcellularLocation>
    <subcellularLocation>
        <location evidence="2">Cell projection</location>
        <location evidence="2">Lamellipodium membrane</location>
        <topology evidence="2">Single-pass type II membrane protein</topology>
    </subcellularLocation>
    <subcellularLocation>
        <location evidence="3">Cytoplasm</location>
    </subcellularLocation>
</comment>
<dbReference type="InterPro" id="IPR002469">
    <property type="entry name" value="Peptidase_S9B_N"/>
</dbReference>
<keyword evidence="6" id="KW-0963">Cytoplasm</keyword>
<feature type="domain" description="RLR CTR" evidence="28">
    <location>
        <begin position="834"/>
        <end position="965"/>
    </location>
</feature>
<evidence type="ECO:0000256" key="5">
    <source>
        <dbReference type="ARBA" id="ARBA00012552"/>
    </source>
</evidence>
<evidence type="ECO:0000256" key="19">
    <source>
        <dbReference type="ARBA" id="ARBA00022859"/>
    </source>
</evidence>
<dbReference type="GO" id="GO:0031258">
    <property type="term" value="C:lamellipodium membrane"/>
    <property type="evidence" value="ECO:0007669"/>
    <property type="project" value="UniProtKB-SubCell"/>
</dbReference>
<dbReference type="GO" id="GO:0003724">
    <property type="term" value="F:RNA helicase activity"/>
    <property type="evidence" value="ECO:0007669"/>
    <property type="project" value="UniProtKB-EC"/>
</dbReference>
<keyword evidence="15" id="KW-0347">Helicase</keyword>
<dbReference type="FunFam" id="3.40.50.300:FF:000893">
    <property type="entry name" value="Interferon-induced with helicase C domain 1"/>
    <property type="match status" value="1"/>
</dbReference>
<dbReference type="GO" id="GO:0003677">
    <property type="term" value="F:DNA binding"/>
    <property type="evidence" value="ECO:0007669"/>
    <property type="project" value="InterPro"/>
</dbReference>
<name>A0A3Q1CFC8_AMPOC</name>
<dbReference type="Pfam" id="PF18811">
    <property type="entry name" value="DPPIV_rep"/>
    <property type="match status" value="1"/>
</dbReference>
<evidence type="ECO:0000256" key="18">
    <source>
        <dbReference type="ARBA" id="ARBA00022843"/>
    </source>
</evidence>
<dbReference type="InterPro" id="IPR014001">
    <property type="entry name" value="Helicase_ATP-bd"/>
</dbReference>
<dbReference type="SMART" id="SM00490">
    <property type="entry name" value="HELICc"/>
    <property type="match status" value="1"/>
</dbReference>
<keyword evidence="9" id="KW-0399">Innate immunity</keyword>
<dbReference type="GO" id="GO:0046872">
    <property type="term" value="F:metal ion binding"/>
    <property type="evidence" value="ECO:0007669"/>
    <property type="project" value="UniProtKB-KW"/>
</dbReference>
<evidence type="ECO:0000313" key="29">
    <source>
        <dbReference type="Ensembl" id="ENSAOCP00000026412.2"/>
    </source>
</evidence>
<dbReference type="GO" id="GO:0003723">
    <property type="term" value="F:RNA binding"/>
    <property type="evidence" value="ECO:0007669"/>
    <property type="project" value="UniProtKB-KW"/>
</dbReference>
<dbReference type="GO" id="GO:0042981">
    <property type="term" value="P:regulation of apoptotic process"/>
    <property type="evidence" value="ECO:0007669"/>
    <property type="project" value="InterPro"/>
</dbReference>
<dbReference type="InterPro" id="IPR021673">
    <property type="entry name" value="RLR_CTR"/>
</dbReference>
<evidence type="ECO:0000256" key="4">
    <source>
        <dbReference type="ARBA" id="ARBA00006866"/>
    </source>
</evidence>
<dbReference type="EC" id="3.6.4.13" evidence="5"/>
<dbReference type="PROSITE" id="PS51789">
    <property type="entry name" value="RLR_CTR"/>
    <property type="match status" value="1"/>
</dbReference>
<sequence length="1675" mass="190271">MASSESDKVQERLIEDFTPRLREYIRVEPVLRYIDFIDNEQKELIMQKARTEGNLRAADLLISAVVKEPHPPGWFTVFVAALNQAGCKHAADYMQLNLPSPEVEAENDSRVRLVQLLSPSLVDMKTDQVCAHCVSEGLLTADDDENIRAEIATNGLRSGASELLRRIVRGQPSWYSTFLKILRETEHKHLYELTGGSSDCEEQDEKQCSMKDEPMADEAESRNSPELMDICVNEELQDADLYASGELPNSSEPSQLDGSDLVAEAKSPEKADIVLRDYQMDVARPALEGKNIIICLPTGSGKTRVAVYITKKHLDGRRAEGKPGKVVVLVNKIPLVEQHYSSEFLPFLKHTYKVERVSGDSQLKISFAEIVAKNDIIICTAQILENYLERSNTGEDEGINLSDLTLIVIDECHHTQKGEVYNHIMMRYLKQKYKNIKLKKEQKKTVPLPQILGLTASPGVGKATKMKQAEEHILHICANLDASKIMTKSLGEFKKEPRKTIVNVEDRKEDPFGDVIKKIMLAIHAHAGLSPTCDLGSQNYEQWVGQNERKAAKDEDQKVRVCTVHLLLYNEGLNLSNTIRMSDALSFLKKEQEEEIKKKATPDGEHKIQITDTERFLFNLFKENKAELERLAKIPEFENDSLSKLRTTILHEFSSRDKARGIIFTRTRRSAIALSQWIQENPKFEDIEVKPAYVIGGGDQSNVKPMTAAEQKDVLKKFHSGDVNLLVATTVAEEGLDIPACNFVIRYGLSTNEIAMIQAQGRGRAEDSSYTVVDVKNSGVAEKECVNEYRENMMNKAIAKIKVLNQAEYDKRITDLQLQAIVEKKVRTERQKQKVIKKANPSDVKFSCRHCSKHVCTGDDIQIIESMHRVNVTSQFCELFIQRENPTFQERLLDYETNSFIACKQCGQTWGSMMVYRGIDCPCLDVKNFVGCSKVIWGVVGAAVVITLITVPAVYYSKSSGTKRPFTLQDYFNDTIRWRSYNVYWISDKEYLHKTRDGNIFLHNAETKEESLYLTNSTFDQVDATHYLLSGDYKYVAFESNYTKKWRHSFTASYSIYDRETSTFVKPADLPTEVQYFTWAPTGNKYAYVSDFNIFLRSDVTAAVIQVTHNGKENEILNGVPDWVYEEEVFASNGAIWWSTTGKYLTYAEFNDTQVQKVEFSWYGSGQYPETVAFPYPKAGSALTKVKLIVVDTTDPSRRTQVVPPASVASGDHLLCSVTWVTDQRVAVQWLTRKQNHLVVQIYDFDGSNWRENQKFEQTSKTGWVGHYVPLPLFFAEDGLSFYKVMSDSQGYKHIHYVKDGKATPITSGKWEVIYISKLTKDAIYFVSTEHGRNPVQRNLYKVLIGSSPTSPQCLTCNLYKDRCQYNSAYFSYDASFYRMDCYGPGYPLYVLMDNRGSGAELAVLEDNKELQNILSEFQMPTMQYGTLKVAGFDLWYEMMLPPNFKRSKKYPLLISVYAGPCSQSVNYRFKLNWGTYLSSSHGIIIASFDGRGSGYQGDEIMHAIYKRLGTFEVEDQITAVRKFIDMGFIDKDRIAIWGWSYGGYVTSMALGAGSGLFKCGIAVAPVAKWDYYDAVYTERYMGKPTENSDSYKNSTVTSRAKNFKTVDYLLVHGTADDNVHFQQAAQISKALVDEQVDFEVMWYTDNDHTLRGSAYHHIYTHMSHFLQKCLVNPK</sequence>
<dbReference type="PANTHER" id="PTHR11731:SF204">
    <property type="entry name" value="DIPEPTIDYL PEPTIDASE 4"/>
    <property type="match status" value="1"/>
</dbReference>
<dbReference type="InterPro" id="IPR001315">
    <property type="entry name" value="CARD"/>
</dbReference>
<dbReference type="CDD" id="cd08818">
    <property type="entry name" value="CARD_MDA5_r1"/>
    <property type="match status" value="1"/>
</dbReference>
<dbReference type="Pfam" id="PF00271">
    <property type="entry name" value="Helicase_C"/>
    <property type="match status" value="1"/>
</dbReference>
<keyword evidence="7" id="KW-1017">Isopeptide bond</keyword>
<dbReference type="GO" id="GO:0008239">
    <property type="term" value="F:dipeptidyl-peptidase activity"/>
    <property type="evidence" value="ECO:0007669"/>
    <property type="project" value="TreeGrafter"/>
</dbReference>
<evidence type="ECO:0000256" key="14">
    <source>
        <dbReference type="ARBA" id="ARBA00022801"/>
    </source>
</evidence>
<dbReference type="GO" id="GO:0004252">
    <property type="term" value="F:serine-type endopeptidase activity"/>
    <property type="evidence" value="ECO:0007669"/>
    <property type="project" value="InterPro"/>
</dbReference>
<evidence type="ECO:0000256" key="8">
    <source>
        <dbReference type="ARBA" id="ARBA00022553"/>
    </source>
</evidence>